<dbReference type="GO" id="GO:0005737">
    <property type="term" value="C:cytoplasm"/>
    <property type="evidence" value="ECO:0007669"/>
    <property type="project" value="TreeGrafter"/>
</dbReference>
<dbReference type="VEuPathDB" id="FungiDB:RhiirA1_472759"/>
<protein>
    <recommendedName>
        <fullName evidence="5">BTB domain-containing protein</fullName>
    </recommendedName>
</protein>
<dbReference type="VEuPathDB" id="FungiDB:FUN_006764"/>
<dbReference type="Gene3D" id="2.60.120.920">
    <property type="match status" value="1"/>
</dbReference>
<dbReference type="InterPro" id="IPR011333">
    <property type="entry name" value="SKP1/BTB/POZ_sf"/>
</dbReference>
<dbReference type="VEuPathDB" id="FungiDB:FUN_006745"/>
<dbReference type="VEuPathDB" id="FungiDB:RhiirFUN_010676"/>
<dbReference type="Gene3D" id="3.30.710.10">
    <property type="entry name" value="Potassium Channel Kv1.1, Chain A"/>
    <property type="match status" value="1"/>
</dbReference>
<dbReference type="PANTHER" id="PTHR46306:SF1">
    <property type="entry name" value="BTB_POZ DOMAIN-CONTAINING PROTEIN 9"/>
    <property type="match status" value="1"/>
</dbReference>
<proteinExistence type="predicted"/>
<dbReference type="SUPFAM" id="SSF49899">
    <property type="entry name" value="Concanavalin A-like lectins/glucanases"/>
    <property type="match status" value="1"/>
</dbReference>
<feature type="domain" description="B30.2/SPRY" evidence="2">
    <location>
        <begin position="259"/>
        <end position="440"/>
    </location>
</feature>
<evidence type="ECO:0000259" key="2">
    <source>
        <dbReference type="PROSITE" id="PS50188"/>
    </source>
</evidence>
<feature type="domain" description="BTB" evidence="1">
    <location>
        <begin position="1"/>
        <end position="60"/>
    </location>
</feature>
<dbReference type="PROSITE" id="PS50097">
    <property type="entry name" value="BTB"/>
    <property type="match status" value="1"/>
</dbReference>
<dbReference type="CDD" id="cd11709">
    <property type="entry name" value="SPRY"/>
    <property type="match status" value="1"/>
</dbReference>
<dbReference type="InterPro" id="IPR013320">
    <property type="entry name" value="ConA-like_dom_sf"/>
</dbReference>
<dbReference type="PROSITE" id="PS50188">
    <property type="entry name" value="B302_SPRY"/>
    <property type="match status" value="1"/>
</dbReference>
<dbReference type="Pfam" id="PF00651">
    <property type="entry name" value="BTB"/>
    <property type="match status" value="1"/>
</dbReference>
<reference evidence="3 4" key="1">
    <citation type="submission" date="2015-10" db="EMBL/GenBank/DDBJ databases">
        <title>Genome analyses suggest a sexual origin of heterokaryosis in a supposedly ancient asexual fungus.</title>
        <authorList>
            <person name="Ropars J."/>
            <person name="Sedzielewska K."/>
            <person name="Noel J."/>
            <person name="Charron P."/>
            <person name="Farinelli L."/>
            <person name="Marton T."/>
            <person name="Kruger M."/>
            <person name="Pelin A."/>
            <person name="Brachmann A."/>
            <person name="Corradi N."/>
        </authorList>
    </citation>
    <scope>NUCLEOTIDE SEQUENCE [LARGE SCALE GENOMIC DNA]</scope>
    <source>
        <strain evidence="3 4">A4</strain>
    </source>
</reference>
<dbReference type="InterPro" id="IPR003877">
    <property type="entry name" value="SPRY_dom"/>
</dbReference>
<dbReference type="InterPro" id="IPR052407">
    <property type="entry name" value="BTB_POZ_domain_cont_9"/>
</dbReference>
<dbReference type="EMBL" id="LLXI01003331">
    <property type="protein sequence ID" value="PKY59041.1"/>
    <property type="molecule type" value="Genomic_DNA"/>
</dbReference>
<dbReference type="InterPro" id="IPR001870">
    <property type="entry name" value="B30.2/SPRY"/>
</dbReference>
<dbReference type="Pfam" id="PF00622">
    <property type="entry name" value="SPRY"/>
    <property type="match status" value="1"/>
</dbReference>
<evidence type="ECO:0008006" key="5">
    <source>
        <dbReference type="Google" id="ProtNLM"/>
    </source>
</evidence>
<dbReference type="InterPro" id="IPR043136">
    <property type="entry name" value="B30.2/SPRY_sf"/>
</dbReference>
<evidence type="ECO:0000313" key="3">
    <source>
        <dbReference type="EMBL" id="PKY59041.1"/>
    </source>
</evidence>
<dbReference type="VEuPathDB" id="FungiDB:RhiirA1_475737"/>
<gene>
    <name evidence="3" type="ORF">RhiirA4_481473</name>
</gene>
<dbReference type="SMART" id="SM00449">
    <property type="entry name" value="SPRY"/>
    <property type="match status" value="1"/>
</dbReference>
<dbReference type="SUPFAM" id="SSF54695">
    <property type="entry name" value="POZ domain"/>
    <property type="match status" value="1"/>
</dbReference>
<evidence type="ECO:0000259" key="1">
    <source>
        <dbReference type="PROSITE" id="PS50097"/>
    </source>
</evidence>
<feature type="non-terminal residue" evidence="3">
    <location>
        <position position="1"/>
    </location>
</feature>
<dbReference type="PANTHER" id="PTHR46306">
    <property type="entry name" value="BTB/POZ DOMAIN-CONTAINING PROTEIN 9"/>
    <property type="match status" value="1"/>
</dbReference>
<dbReference type="CDD" id="cd18186">
    <property type="entry name" value="BTB_POZ_ZBTB_KLHL-like"/>
    <property type="match status" value="1"/>
</dbReference>
<name>A0A2I1HJI6_9GLOM</name>
<sequence>EKKLYACRAILAARSEVFDSLLYNGMKETYENQISFSKINSAGMEIILEYIYTGSVKEETLTKDNIIEAFYAADYFQLSGLRDFIKKTIKSTNFAKNYSPELLSKISETMEPNLLTEDNILLNLLVDAVANIPLNNIEFGRLSITGLKYLLSFTHEKKDIPFATREYEVFWYSAILAAKQVSDDACRSLMEQLPTLKEIENSIEVENKFLIDHQKVTKELEPLVKYIDFGRIKTHILANFIEPLKIIPIEIVCCAYRNIALLNNLNLSDIRGRPQINNYVWDVLACGSKLIIKDNGKIVQASENIDRHQSARTKMTLENKGIFEWDVIIEKKSIRSWVGVCATENFNYEMAAGLQSTGWVLGSSGCVRHSGISIENYCPPFGDGTKVTVHLDMNKRTCSFTINGKKYREVSEWNLPSKLHPVISLYYPGRFRIQPHEMATVPLNSIEFGRLSITSPKNLLSVILEKETLFAIREYEVFRYSTILAAKQVSDDVKELCKRIGTLVKFIDFTRIKGQILIYIIEPLEIIQNEMILNIFRGIPIDDGKVLHASNNCNTYQSVKAKMILENKGIFEWDVIIEKIYTNAWIDVCASENFNYEKFERNQPTGWV</sequence>
<organism evidence="3 4">
    <name type="scientific">Rhizophagus irregularis</name>
    <dbReference type="NCBI Taxonomy" id="588596"/>
    <lineage>
        <taxon>Eukaryota</taxon>
        <taxon>Fungi</taxon>
        <taxon>Fungi incertae sedis</taxon>
        <taxon>Mucoromycota</taxon>
        <taxon>Glomeromycotina</taxon>
        <taxon>Glomeromycetes</taxon>
        <taxon>Glomerales</taxon>
        <taxon>Glomeraceae</taxon>
        <taxon>Rhizophagus</taxon>
    </lineage>
</organism>
<comment type="caution">
    <text evidence="3">The sequence shown here is derived from an EMBL/GenBank/DDBJ whole genome shotgun (WGS) entry which is preliminary data.</text>
</comment>
<keyword evidence="4" id="KW-1185">Reference proteome</keyword>
<evidence type="ECO:0000313" key="4">
    <source>
        <dbReference type="Proteomes" id="UP000234323"/>
    </source>
</evidence>
<dbReference type="InterPro" id="IPR000210">
    <property type="entry name" value="BTB/POZ_dom"/>
</dbReference>
<dbReference type="AlphaFoldDB" id="A0A2I1HJI6"/>
<dbReference type="SMART" id="SM00225">
    <property type="entry name" value="BTB"/>
    <property type="match status" value="1"/>
</dbReference>
<dbReference type="Proteomes" id="UP000234323">
    <property type="component" value="Unassembled WGS sequence"/>
</dbReference>
<accession>A0A2I1HJI6</accession>